<feature type="compositionally biased region" description="Basic and acidic residues" evidence="1">
    <location>
        <begin position="52"/>
        <end position="62"/>
    </location>
</feature>
<protein>
    <submittedName>
        <fullName evidence="2">Uncharacterized protein</fullName>
    </submittedName>
</protein>
<evidence type="ECO:0000313" key="3">
    <source>
        <dbReference type="Proteomes" id="UP001527925"/>
    </source>
</evidence>
<proteinExistence type="predicted"/>
<name>A0ABR4N6R1_9FUNG</name>
<organism evidence="2 3">
    <name type="scientific">Polyrhizophydium stewartii</name>
    <dbReference type="NCBI Taxonomy" id="2732419"/>
    <lineage>
        <taxon>Eukaryota</taxon>
        <taxon>Fungi</taxon>
        <taxon>Fungi incertae sedis</taxon>
        <taxon>Chytridiomycota</taxon>
        <taxon>Chytridiomycota incertae sedis</taxon>
        <taxon>Chytridiomycetes</taxon>
        <taxon>Rhizophydiales</taxon>
        <taxon>Rhizophydiales incertae sedis</taxon>
        <taxon>Polyrhizophydium</taxon>
    </lineage>
</organism>
<gene>
    <name evidence="2" type="ORF">HK105_205325</name>
</gene>
<feature type="compositionally biased region" description="Low complexity" evidence="1">
    <location>
        <begin position="249"/>
        <end position="258"/>
    </location>
</feature>
<sequence length="272" mass="28546">MPPEHKAPRKAKAPGGDAAAADADAPKGDAKPVFLCGLAKKRHDARVASDAAKADAASRDAGEDNDAQADADAPKRDAKPAVLCGWAKKRHDARVANDAAKADAASRAGDGDDGDDGSASGVGAKSTPAKRKAASDCDRKSKQPRADSAAARARSRRVPESDSASEDSGTGDDEFGVIERIKLPERPRPDVEGARGFLETDISLHIWRAGHTMRLSEVGMGRELVVERIHSGSHHVWHGRGAVDGGSGLLSSRSSARGQEWEQSERVGLKDM</sequence>
<evidence type="ECO:0000256" key="1">
    <source>
        <dbReference type="SAM" id="MobiDB-lite"/>
    </source>
</evidence>
<accession>A0ABR4N6R1</accession>
<keyword evidence="3" id="KW-1185">Reference proteome</keyword>
<feature type="compositionally biased region" description="Low complexity" evidence="1">
    <location>
        <begin position="117"/>
        <end position="126"/>
    </location>
</feature>
<feature type="compositionally biased region" description="Basic and acidic residues" evidence="1">
    <location>
        <begin position="259"/>
        <end position="272"/>
    </location>
</feature>
<comment type="caution">
    <text evidence="2">The sequence shown here is derived from an EMBL/GenBank/DDBJ whole genome shotgun (WGS) entry which is preliminary data.</text>
</comment>
<dbReference type="EMBL" id="JADGIZ020000026">
    <property type="protein sequence ID" value="KAL2915218.1"/>
    <property type="molecule type" value="Genomic_DNA"/>
</dbReference>
<feature type="compositionally biased region" description="Low complexity" evidence="1">
    <location>
        <begin position="13"/>
        <end position="23"/>
    </location>
</feature>
<evidence type="ECO:0000313" key="2">
    <source>
        <dbReference type="EMBL" id="KAL2915218.1"/>
    </source>
</evidence>
<feature type="compositionally biased region" description="Low complexity" evidence="1">
    <location>
        <begin position="96"/>
        <end position="108"/>
    </location>
</feature>
<feature type="region of interest" description="Disordered" evidence="1">
    <location>
        <begin position="248"/>
        <end position="272"/>
    </location>
</feature>
<dbReference type="Proteomes" id="UP001527925">
    <property type="component" value="Unassembled WGS sequence"/>
</dbReference>
<feature type="compositionally biased region" description="Acidic residues" evidence="1">
    <location>
        <begin position="163"/>
        <end position="176"/>
    </location>
</feature>
<feature type="compositionally biased region" description="Basic and acidic residues" evidence="1">
    <location>
        <begin position="133"/>
        <end position="145"/>
    </location>
</feature>
<feature type="region of interest" description="Disordered" evidence="1">
    <location>
        <begin position="1"/>
        <end position="179"/>
    </location>
</feature>
<reference evidence="2 3" key="1">
    <citation type="submission" date="2023-09" db="EMBL/GenBank/DDBJ databases">
        <title>Pangenome analysis of Batrachochytrium dendrobatidis and related Chytrids.</title>
        <authorList>
            <person name="Yacoub M.N."/>
            <person name="Stajich J.E."/>
            <person name="James T.Y."/>
        </authorList>
    </citation>
    <scope>NUCLEOTIDE SEQUENCE [LARGE SCALE GENOMIC DNA]</scope>
    <source>
        <strain evidence="2 3">JEL0888</strain>
    </source>
</reference>